<evidence type="ECO:0000313" key="2">
    <source>
        <dbReference type="EMBL" id="PKC13763.1"/>
    </source>
</evidence>
<dbReference type="AlphaFoldDB" id="A0A2I1DT93"/>
<name>A0A2I1DT93_9GLOM</name>
<proteinExistence type="predicted"/>
<gene>
    <name evidence="1" type="ORF">CHRIB12_LOCUS1305</name>
    <name evidence="3" type="ORF">RhiirA1_533969</name>
    <name evidence="5" type="ORF">RhiirA4_540453</name>
    <name evidence="2" type="ORF">RhiirA5_495914</name>
    <name evidence="4" type="ORF">RhiirC2_304990</name>
</gene>
<organism evidence="4 8">
    <name type="scientific">Rhizophagus irregularis</name>
    <dbReference type="NCBI Taxonomy" id="588596"/>
    <lineage>
        <taxon>Eukaryota</taxon>
        <taxon>Fungi</taxon>
        <taxon>Fungi incertae sedis</taxon>
        <taxon>Mucoromycota</taxon>
        <taxon>Glomeromycotina</taxon>
        <taxon>Glomeromycetes</taxon>
        <taxon>Glomerales</taxon>
        <taxon>Glomeraceae</taxon>
        <taxon>Rhizophagus</taxon>
    </lineage>
</organism>
<dbReference type="OrthoDB" id="368507at2759"/>
<evidence type="ECO:0000313" key="6">
    <source>
        <dbReference type="Proteomes" id="UP000232688"/>
    </source>
</evidence>
<dbReference type="EMBL" id="LLXJ01000172">
    <property type="protein sequence ID" value="PKC13763.1"/>
    <property type="molecule type" value="Genomic_DNA"/>
</dbReference>
<dbReference type="GO" id="GO:0043248">
    <property type="term" value="P:proteasome assembly"/>
    <property type="evidence" value="ECO:0007669"/>
    <property type="project" value="InterPro"/>
</dbReference>
<dbReference type="VEuPathDB" id="FungiDB:FUN_009343"/>
<comment type="caution">
    <text evidence="4">The sequence shown here is derived from an EMBL/GenBank/DDBJ whole genome shotgun (WGS) entry which is preliminary data.</text>
</comment>
<reference evidence="6 8" key="3">
    <citation type="submission" date="2017-10" db="EMBL/GenBank/DDBJ databases">
        <title>Extensive intraspecific genome diversity in a model arbuscular mycorrhizal fungus.</title>
        <authorList>
            <person name="Chen E.C.H."/>
            <person name="Morin E."/>
            <person name="Baudet D."/>
            <person name="Noel J."/>
            <person name="Ndikumana S."/>
            <person name="Charron P."/>
            <person name="St-Onge C."/>
            <person name="Giorgi J."/>
            <person name="Grigoriev I.V."/>
            <person name="Roux C."/>
            <person name="Martin F.M."/>
            <person name="Corradi N."/>
        </authorList>
    </citation>
    <scope>NUCLEOTIDE SEQUENCE [LARGE SCALE GENOMIC DNA]</scope>
    <source>
        <strain evidence="3 6">A1</strain>
        <strain evidence="4 8">C2</strain>
    </source>
</reference>
<evidence type="ECO:0000313" key="7">
    <source>
        <dbReference type="Proteomes" id="UP000232722"/>
    </source>
</evidence>
<reference evidence="1" key="5">
    <citation type="submission" date="2020-05" db="EMBL/GenBank/DDBJ databases">
        <authorList>
            <person name="Rincon C."/>
            <person name="Sanders R I."/>
            <person name="Robbins C."/>
            <person name="Chaturvedi A."/>
        </authorList>
    </citation>
    <scope>NUCLEOTIDE SEQUENCE</scope>
    <source>
        <strain evidence="1">CHB12</strain>
    </source>
</reference>
<dbReference type="VEuPathDB" id="FungiDB:RhiirA1_533969"/>
<dbReference type="EMBL" id="LLXL01000032">
    <property type="protein sequence ID" value="PKK79803.1"/>
    <property type="molecule type" value="Genomic_DNA"/>
</dbReference>
<dbReference type="Proteomes" id="UP000232688">
    <property type="component" value="Unassembled WGS sequence"/>
</dbReference>
<evidence type="ECO:0000313" key="8">
    <source>
        <dbReference type="Proteomes" id="UP000233469"/>
    </source>
</evidence>
<reference evidence="7 8" key="1">
    <citation type="submission" date="2016-04" db="EMBL/GenBank/DDBJ databases">
        <title>Genome analyses suggest a sexual origin of heterokaryosis in a supposedly ancient asexual fungus.</title>
        <authorList>
            <person name="Ropars J."/>
            <person name="Sedzielewska K."/>
            <person name="Noel J."/>
            <person name="Charron P."/>
            <person name="Farinelli L."/>
            <person name="Marton T."/>
            <person name="Kruger M."/>
            <person name="Pelin A."/>
            <person name="Brachmann A."/>
            <person name="Corradi N."/>
        </authorList>
    </citation>
    <scope>NUCLEOTIDE SEQUENCE [LARGE SCALE GENOMIC DNA]</scope>
    <source>
        <strain evidence="5 9">A4</strain>
        <strain evidence="2 7">A5</strain>
        <strain evidence="4 8">C2</strain>
    </source>
</reference>
<evidence type="ECO:0008006" key="10">
    <source>
        <dbReference type="Google" id="ProtNLM"/>
    </source>
</evidence>
<dbReference type="EMBL" id="CAGKOT010000002">
    <property type="protein sequence ID" value="CAB5307937.1"/>
    <property type="molecule type" value="Genomic_DNA"/>
</dbReference>
<evidence type="ECO:0000313" key="4">
    <source>
        <dbReference type="EMBL" id="PKK79803.1"/>
    </source>
</evidence>
<reference evidence="2 7" key="2">
    <citation type="submission" date="2017-09" db="EMBL/GenBank/DDBJ databases">
        <title>Extensive intraspecific genome diversity in a model arbuscular mycorrhizal fungus.</title>
        <authorList>
            <person name="Chen E.C."/>
            <person name="Morin E."/>
            <person name="Beaudet D."/>
            <person name="Noel J."/>
            <person name="Ndikumana S."/>
            <person name="Charron P."/>
            <person name="St-Onge C."/>
            <person name="Giorgi J."/>
            <person name="Grigoriev I.V."/>
            <person name="Roux C."/>
            <person name="Martin F.M."/>
            <person name="Corradi N."/>
        </authorList>
    </citation>
    <scope>NUCLEOTIDE SEQUENCE [LARGE SCALE GENOMIC DNA]</scope>
    <source>
        <strain evidence="2 7">A5</strain>
    </source>
</reference>
<evidence type="ECO:0000313" key="9">
    <source>
        <dbReference type="Proteomes" id="UP000234323"/>
    </source>
</evidence>
<accession>A0A2I1DT93</accession>
<evidence type="ECO:0000313" key="1">
    <source>
        <dbReference type="EMBL" id="CAB5307937.1"/>
    </source>
</evidence>
<evidence type="ECO:0000313" key="5">
    <source>
        <dbReference type="EMBL" id="PKY42520.1"/>
    </source>
</evidence>
<evidence type="ECO:0000313" key="3">
    <source>
        <dbReference type="EMBL" id="PKC68761.1"/>
    </source>
</evidence>
<dbReference type="Pfam" id="PF16093">
    <property type="entry name" value="PAC4"/>
    <property type="match status" value="1"/>
</dbReference>
<dbReference type="PANTHER" id="PTHR33559:SF1">
    <property type="entry name" value="PROTEASOME ASSEMBLY CHAPERONE 4"/>
    <property type="match status" value="1"/>
</dbReference>
<dbReference type="EMBL" id="LLXH01000314">
    <property type="protein sequence ID" value="PKC68761.1"/>
    <property type="molecule type" value="Genomic_DNA"/>
</dbReference>
<dbReference type="PANTHER" id="PTHR33559">
    <property type="entry name" value="PROTEASOME ASSEMBLY CHAPERONE 4"/>
    <property type="match status" value="1"/>
</dbReference>
<dbReference type="VEuPathDB" id="FungiDB:RhiirFUN_008115"/>
<dbReference type="InterPro" id="IPR032157">
    <property type="entry name" value="PAC4"/>
</dbReference>
<reference evidence="3 6" key="4">
    <citation type="submission" date="2017-10" db="EMBL/GenBank/DDBJ databases">
        <title>Genome analyses suggest a sexual origin of heterokaryosis in a supposedly ancient asexual fungus.</title>
        <authorList>
            <person name="Corradi N."/>
            <person name="Sedzielewska K."/>
            <person name="Noel J."/>
            <person name="Charron P."/>
            <person name="Farinelli L."/>
            <person name="Marton T."/>
            <person name="Kruger M."/>
            <person name="Pelin A."/>
            <person name="Brachmann A."/>
            <person name="Corradi N."/>
        </authorList>
    </citation>
    <scope>NUCLEOTIDE SEQUENCE [LARGE SCALE GENOMIC DNA]</scope>
    <source>
        <strain evidence="3 6">A1</strain>
    </source>
</reference>
<dbReference type="SMR" id="A0A2I1DT93"/>
<sequence>MLSEATTPRFQVHTYSHLFLSQQIHFQLTILQDSVFIWIGSEGNEILGNLAIAMPSPLRNNSSTSSSSGTTVLSNDVDETSKQLGQRLATKFNKQFFVSINLPPSTDQMMLSFVEKKVLAIIKGFFS</sequence>
<dbReference type="Proteomes" id="UP000232722">
    <property type="component" value="Unassembled WGS sequence"/>
</dbReference>
<keyword evidence="9" id="KW-1185">Reference proteome</keyword>
<dbReference type="EMBL" id="LLXI01000202">
    <property type="protein sequence ID" value="PKY42520.1"/>
    <property type="molecule type" value="Genomic_DNA"/>
</dbReference>
<protein>
    <recommendedName>
        <fullName evidence="10">Proteasome assembly chaperone 4</fullName>
    </recommendedName>
</protein>
<dbReference type="Proteomes" id="UP000234323">
    <property type="component" value="Unassembled WGS sequence"/>
</dbReference>
<dbReference type="Proteomes" id="UP000684084">
    <property type="component" value="Unassembled WGS sequence"/>
</dbReference>
<dbReference type="Proteomes" id="UP000233469">
    <property type="component" value="Unassembled WGS sequence"/>
</dbReference>